<evidence type="ECO:0000313" key="2">
    <source>
        <dbReference type="EMBL" id="MEK8027761.1"/>
    </source>
</evidence>
<dbReference type="NCBIfam" id="TIGR02532">
    <property type="entry name" value="IV_pilin_GFxxxE"/>
    <property type="match status" value="1"/>
</dbReference>
<protein>
    <submittedName>
        <fullName evidence="2">Prepilin-type N-terminal cleavage/methylation domain-containing protein</fullName>
    </submittedName>
</protein>
<keyword evidence="1" id="KW-1133">Transmembrane helix</keyword>
<evidence type="ECO:0000313" key="3">
    <source>
        <dbReference type="Proteomes" id="UP001368500"/>
    </source>
</evidence>
<dbReference type="Proteomes" id="UP001368500">
    <property type="component" value="Unassembled WGS sequence"/>
</dbReference>
<comment type="caution">
    <text evidence="2">The sequence shown here is derived from an EMBL/GenBank/DDBJ whole genome shotgun (WGS) entry which is preliminary data.</text>
</comment>
<dbReference type="InterPro" id="IPR012902">
    <property type="entry name" value="N_methyl_site"/>
</dbReference>
<gene>
    <name evidence="2" type="ORF">AACH11_17485</name>
</gene>
<dbReference type="Pfam" id="PF07963">
    <property type="entry name" value="N_methyl"/>
    <property type="match status" value="1"/>
</dbReference>
<keyword evidence="3" id="KW-1185">Reference proteome</keyword>
<dbReference type="PROSITE" id="PS00409">
    <property type="entry name" value="PROKAR_NTER_METHYL"/>
    <property type="match status" value="1"/>
</dbReference>
<name>A0ABU9BCU7_9BURK</name>
<proteinExistence type="predicted"/>
<keyword evidence="1" id="KW-0812">Transmembrane</keyword>
<organism evidence="2 3">
    <name type="scientific">Pseudaquabacterium rugosum</name>
    <dbReference type="NCBI Taxonomy" id="2984194"/>
    <lineage>
        <taxon>Bacteria</taxon>
        <taxon>Pseudomonadati</taxon>
        <taxon>Pseudomonadota</taxon>
        <taxon>Betaproteobacteria</taxon>
        <taxon>Burkholderiales</taxon>
        <taxon>Sphaerotilaceae</taxon>
        <taxon>Pseudaquabacterium</taxon>
    </lineage>
</organism>
<dbReference type="RefSeq" id="WP_341375542.1">
    <property type="nucleotide sequence ID" value="NZ_JBBUTF010000016.1"/>
</dbReference>
<sequence length="161" mass="17045">MRSVPVQHRHGHGRRRHRGFTLIEALMAIVVLGIGLVGVMGAFGTATRASAEPVVTRQMSAIAQDLLEEIRLKTWQPQANTAAAGCARDTYNDVSDYHGYAASGICTVNGTAISALAAYTVSVSVATDTLVGVTAAKRITITVSHGGRSYTLVGWRTDYAS</sequence>
<dbReference type="Gene3D" id="3.30.700.10">
    <property type="entry name" value="Glycoprotein, Type 4 Pilin"/>
    <property type="match status" value="1"/>
</dbReference>
<accession>A0ABU9BCU7</accession>
<reference evidence="2 3" key="1">
    <citation type="submission" date="2024-04" db="EMBL/GenBank/DDBJ databases">
        <title>Novel species of the genus Ideonella isolated from streams.</title>
        <authorList>
            <person name="Lu H."/>
        </authorList>
    </citation>
    <scope>NUCLEOTIDE SEQUENCE [LARGE SCALE GENOMIC DNA]</scope>
    <source>
        <strain evidence="2 3">BYS139W</strain>
    </source>
</reference>
<keyword evidence="1" id="KW-0472">Membrane</keyword>
<feature type="transmembrane region" description="Helical" evidence="1">
    <location>
        <begin position="21"/>
        <end position="43"/>
    </location>
</feature>
<evidence type="ECO:0000256" key="1">
    <source>
        <dbReference type="SAM" id="Phobius"/>
    </source>
</evidence>
<dbReference type="EMBL" id="JBBUTF010000016">
    <property type="protein sequence ID" value="MEK8027761.1"/>
    <property type="molecule type" value="Genomic_DNA"/>
</dbReference>